<protein>
    <submittedName>
        <fullName evidence="1">Uncharacterized protein</fullName>
    </submittedName>
</protein>
<evidence type="ECO:0000313" key="1">
    <source>
        <dbReference type="EMBL" id="KAF8780657.1"/>
    </source>
</evidence>
<dbReference type="AlphaFoldDB" id="A0A835KW27"/>
<proteinExistence type="predicted"/>
<keyword evidence="2" id="KW-1185">Reference proteome</keyword>
<reference evidence="1" key="1">
    <citation type="submission" date="2020-07" db="EMBL/GenBank/DDBJ databases">
        <title>Genome sequence and genetic diversity analysis of an under-domesticated orphan crop, white fonio (Digitaria exilis).</title>
        <authorList>
            <person name="Bennetzen J.L."/>
            <person name="Chen S."/>
            <person name="Ma X."/>
            <person name="Wang X."/>
            <person name="Yssel A.E.J."/>
            <person name="Chaluvadi S.R."/>
            <person name="Johnson M."/>
            <person name="Gangashetty P."/>
            <person name="Hamidou F."/>
            <person name="Sanogo M.D."/>
            <person name="Zwaenepoel A."/>
            <person name="Wallace J."/>
            <person name="Van De Peer Y."/>
            <person name="Van Deynze A."/>
        </authorList>
    </citation>
    <scope>NUCLEOTIDE SEQUENCE</scope>
    <source>
        <tissue evidence="1">Leaves</tissue>
    </source>
</reference>
<organism evidence="1 2">
    <name type="scientific">Digitaria exilis</name>
    <dbReference type="NCBI Taxonomy" id="1010633"/>
    <lineage>
        <taxon>Eukaryota</taxon>
        <taxon>Viridiplantae</taxon>
        <taxon>Streptophyta</taxon>
        <taxon>Embryophyta</taxon>
        <taxon>Tracheophyta</taxon>
        <taxon>Spermatophyta</taxon>
        <taxon>Magnoliopsida</taxon>
        <taxon>Liliopsida</taxon>
        <taxon>Poales</taxon>
        <taxon>Poaceae</taxon>
        <taxon>PACMAD clade</taxon>
        <taxon>Panicoideae</taxon>
        <taxon>Panicodae</taxon>
        <taxon>Paniceae</taxon>
        <taxon>Anthephorinae</taxon>
        <taxon>Digitaria</taxon>
    </lineage>
</organism>
<evidence type="ECO:0000313" key="2">
    <source>
        <dbReference type="Proteomes" id="UP000636709"/>
    </source>
</evidence>
<dbReference type="EMBL" id="JACEFO010000121">
    <property type="protein sequence ID" value="KAF8780657.1"/>
    <property type="molecule type" value="Genomic_DNA"/>
</dbReference>
<name>A0A835KW27_9POAL</name>
<sequence length="76" mass="9276">MLEITKHTFYSNFYMEVFTIAAWQIWKQRNALIFENKQVSVNRWKRDFVAECHNEAHRMKESLKTPFLHWVNSLSV</sequence>
<dbReference type="Proteomes" id="UP000636709">
    <property type="component" value="Unassembled WGS sequence"/>
</dbReference>
<gene>
    <name evidence="1" type="ORF">HU200_001260</name>
</gene>
<comment type="caution">
    <text evidence="1">The sequence shown here is derived from an EMBL/GenBank/DDBJ whole genome shotgun (WGS) entry which is preliminary data.</text>
</comment>
<dbReference type="OrthoDB" id="711527at2759"/>
<accession>A0A835KW27</accession>